<proteinExistence type="predicted"/>
<dbReference type="Proteomes" id="UP000324748">
    <property type="component" value="Unassembled WGS sequence"/>
</dbReference>
<evidence type="ECO:0000313" key="3">
    <source>
        <dbReference type="Proteomes" id="UP000324748"/>
    </source>
</evidence>
<sequence length="62" mass="6979">MSRRRVSLRPQPAKQHYQQAKQPQQGSPAATETSNKQQAASKTSDKQQAVQPTKRFRVDSEA</sequence>
<comment type="caution">
    <text evidence="2">The sequence shown here is derived from an EMBL/GenBank/DDBJ whole genome shotgun (WGS) entry which is preliminary data.</text>
</comment>
<gene>
    <name evidence="2" type="ORF">PGT21_003601</name>
</gene>
<evidence type="ECO:0000313" key="2">
    <source>
        <dbReference type="EMBL" id="KAA1096048.1"/>
    </source>
</evidence>
<organism evidence="2 3">
    <name type="scientific">Puccinia graminis f. sp. tritici</name>
    <dbReference type="NCBI Taxonomy" id="56615"/>
    <lineage>
        <taxon>Eukaryota</taxon>
        <taxon>Fungi</taxon>
        <taxon>Dikarya</taxon>
        <taxon>Basidiomycota</taxon>
        <taxon>Pucciniomycotina</taxon>
        <taxon>Pucciniomycetes</taxon>
        <taxon>Pucciniales</taxon>
        <taxon>Pucciniaceae</taxon>
        <taxon>Puccinia</taxon>
    </lineage>
</organism>
<evidence type="ECO:0000256" key="1">
    <source>
        <dbReference type="SAM" id="MobiDB-lite"/>
    </source>
</evidence>
<feature type="region of interest" description="Disordered" evidence="1">
    <location>
        <begin position="1"/>
        <end position="62"/>
    </location>
</feature>
<dbReference type="EMBL" id="VSWC01000067">
    <property type="protein sequence ID" value="KAA1096048.1"/>
    <property type="molecule type" value="Genomic_DNA"/>
</dbReference>
<keyword evidence="3" id="KW-1185">Reference proteome</keyword>
<dbReference type="AlphaFoldDB" id="A0A5B0P726"/>
<protein>
    <submittedName>
        <fullName evidence="2">Uncharacterized protein</fullName>
    </submittedName>
</protein>
<feature type="compositionally biased region" description="Polar residues" evidence="1">
    <location>
        <begin position="26"/>
        <end position="51"/>
    </location>
</feature>
<accession>A0A5B0P726</accession>
<name>A0A5B0P726_PUCGR</name>
<reference evidence="2 3" key="1">
    <citation type="submission" date="2019-05" db="EMBL/GenBank/DDBJ databases">
        <title>Emergence of the Ug99 lineage of the wheat stem rust pathogen through somatic hybridization.</title>
        <authorList>
            <person name="Li F."/>
            <person name="Upadhyaya N.M."/>
            <person name="Sperschneider J."/>
            <person name="Matny O."/>
            <person name="Nguyen-Phuc H."/>
            <person name="Mago R."/>
            <person name="Raley C."/>
            <person name="Miller M.E."/>
            <person name="Silverstein K.A.T."/>
            <person name="Henningsen E."/>
            <person name="Hirsch C.D."/>
            <person name="Visser B."/>
            <person name="Pretorius Z.A."/>
            <person name="Steffenson B.J."/>
            <person name="Schwessinger B."/>
            <person name="Dodds P.N."/>
            <person name="Figueroa M."/>
        </authorList>
    </citation>
    <scope>NUCLEOTIDE SEQUENCE [LARGE SCALE GENOMIC DNA]</scope>
    <source>
        <strain evidence="2">21-0</strain>
    </source>
</reference>
<feature type="compositionally biased region" description="Low complexity" evidence="1">
    <location>
        <begin position="10"/>
        <end position="25"/>
    </location>
</feature>